<dbReference type="AlphaFoldDB" id="A0A3Q2YGD9"/>
<accession>A0A3Q2YGD9</accession>
<dbReference type="InterPro" id="IPR015118">
    <property type="entry name" value="5aminolev_synth_preseq"/>
</dbReference>
<feature type="domain" description="5-aminolevulinate synthase presequence" evidence="1">
    <location>
        <begin position="2"/>
        <end position="111"/>
    </location>
</feature>
<dbReference type="Ensembl" id="ENSHCOT00000024674.1">
    <property type="protein sequence ID" value="ENSHCOP00000016503.1"/>
    <property type="gene ID" value="ENSHCOG00000020258.1"/>
</dbReference>
<dbReference type="GO" id="GO:0006778">
    <property type="term" value="P:porphyrin-containing compound metabolic process"/>
    <property type="evidence" value="ECO:0007669"/>
    <property type="project" value="InterPro"/>
</dbReference>
<dbReference type="Gene3D" id="3.90.1150.10">
    <property type="entry name" value="Aspartate Aminotransferase, domain 1"/>
    <property type="match status" value="1"/>
</dbReference>
<dbReference type="GO" id="GO:0030170">
    <property type="term" value="F:pyridoxal phosphate binding"/>
    <property type="evidence" value="ECO:0007669"/>
    <property type="project" value="InterPro"/>
</dbReference>
<reference evidence="2" key="2">
    <citation type="submission" date="2025-09" db="UniProtKB">
        <authorList>
            <consortium name="Ensembl"/>
        </authorList>
    </citation>
    <scope>IDENTIFICATION</scope>
</reference>
<evidence type="ECO:0000259" key="1">
    <source>
        <dbReference type="Pfam" id="PF09029"/>
    </source>
</evidence>
<dbReference type="OMA" id="PTVINIR"/>
<dbReference type="GeneTree" id="ENSGT00940000159912"/>
<dbReference type="STRING" id="109280.ENSHCOP00000016503"/>
<evidence type="ECO:0000313" key="2">
    <source>
        <dbReference type="Ensembl" id="ENSHCOP00000016503.1"/>
    </source>
</evidence>
<reference evidence="2" key="1">
    <citation type="submission" date="2025-08" db="UniProtKB">
        <authorList>
            <consortium name="Ensembl"/>
        </authorList>
    </citation>
    <scope>IDENTIFICATION</scope>
</reference>
<proteinExistence type="predicted"/>
<dbReference type="GO" id="GO:0003870">
    <property type="term" value="F:5-aminolevulinate synthase activity"/>
    <property type="evidence" value="ECO:0007669"/>
    <property type="project" value="InterPro"/>
</dbReference>
<evidence type="ECO:0000313" key="3">
    <source>
        <dbReference type="Proteomes" id="UP000264820"/>
    </source>
</evidence>
<name>A0A3Q2YGD9_HIPCM</name>
<protein>
    <recommendedName>
        <fullName evidence="1">5-aminolevulinate synthase presequence domain-containing protein</fullName>
    </recommendedName>
</protein>
<sequence length="188" mass="20819">MAAFLHHCPFFKSATKPALRRSSPLLSLANQCPIIARQISVCKSAALEAKLSGSPAGLDCRQLPTLEQKRTFAQTAPQVAEPAVSKACPFVTSRIGMVQASPEVQEDVREGVMISLLKDLKESIFPKSPQDITVSHLFKDNMAGPSYDYDCFFSEKIAEKKKDYTYRIFKTVNRSAGSFPFMNHLLTT</sequence>
<dbReference type="Proteomes" id="UP000264820">
    <property type="component" value="Unplaced"/>
</dbReference>
<organism evidence="2 3">
    <name type="scientific">Hippocampus comes</name>
    <name type="common">Tiger tail seahorse</name>
    <dbReference type="NCBI Taxonomy" id="109280"/>
    <lineage>
        <taxon>Eukaryota</taxon>
        <taxon>Metazoa</taxon>
        <taxon>Chordata</taxon>
        <taxon>Craniata</taxon>
        <taxon>Vertebrata</taxon>
        <taxon>Euteleostomi</taxon>
        <taxon>Actinopterygii</taxon>
        <taxon>Neopterygii</taxon>
        <taxon>Teleostei</taxon>
        <taxon>Neoteleostei</taxon>
        <taxon>Acanthomorphata</taxon>
        <taxon>Syngnathiaria</taxon>
        <taxon>Syngnathiformes</taxon>
        <taxon>Syngnathoidei</taxon>
        <taxon>Syngnathidae</taxon>
        <taxon>Hippocampus</taxon>
    </lineage>
</organism>
<keyword evidence="3" id="KW-1185">Reference proteome</keyword>
<dbReference type="GO" id="GO:0005759">
    <property type="term" value="C:mitochondrial matrix"/>
    <property type="evidence" value="ECO:0007669"/>
    <property type="project" value="InterPro"/>
</dbReference>
<dbReference type="Pfam" id="PF09029">
    <property type="entry name" value="Preseq_ALAS"/>
    <property type="match status" value="1"/>
</dbReference>
<dbReference type="InterPro" id="IPR015422">
    <property type="entry name" value="PyrdxlP-dep_Trfase_small"/>
</dbReference>